<dbReference type="AlphaFoldDB" id="A0A5B7B9J7"/>
<dbReference type="PANTHER" id="PTHR11260">
    <property type="entry name" value="GLUTATHIONE S-TRANSFERASE, GST, SUPERFAMILY, GST DOMAIN CONTAINING"/>
    <property type="match status" value="1"/>
</dbReference>
<protein>
    <recommendedName>
        <fullName evidence="5">Probable glutathione S-transferase</fullName>
        <ecNumber evidence="2">2.5.1.18</ecNumber>
    </recommendedName>
</protein>
<proteinExistence type="inferred from homology"/>
<evidence type="ECO:0000256" key="2">
    <source>
        <dbReference type="ARBA" id="ARBA00012452"/>
    </source>
</evidence>
<dbReference type="Gene3D" id="3.40.30.10">
    <property type="entry name" value="Glutaredoxin"/>
    <property type="match status" value="1"/>
</dbReference>
<evidence type="ECO:0000259" key="7">
    <source>
        <dbReference type="PROSITE" id="PS50405"/>
    </source>
</evidence>
<dbReference type="Pfam" id="PF00043">
    <property type="entry name" value="GST_C"/>
    <property type="match status" value="1"/>
</dbReference>
<dbReference type="SFLD" id="SFLDG01152">
    <property type="entry name" value="Main.3:_Omega-_and_Tau-like"/>
    <property type="match status" value="1"/>
</dbReference>
<organism evidence="8">
    <name type="scientific">Davidia involucrata</name>
    <name type="common">Dove tree</name>
    <dbReference type="NCBI Taxonomy" id="16924"/>
    <lineage>
        <taxon>Eukaryota</taxon>
        <taxon>Viridiplantae</taxon>
        <taxon>Streptophyta</taxon>
        <taxon>Embryophyta</taxon>
        <taxon>Tracheophyta</taxon>
        <taxon>Spermatophyta</taxon>
        <taxon>Magnoliopsida</taxon>
        <taxon>eudicotyledons</taxon>
        <taxon>Gunneridae</taxon>
        <taxon>Pentapetalae</taxon>
        <taxon>asterids</taxon>
        <taxon>Cornales</taxon>
        <taxon>Nyssaceae</taxon>
        <taxon>Davidia</taxon>
    </lineage>
</organism>
<evidence type="ECO:0000256" key="1">
    <source>
        <dbReference type="ARBA" id="ARBA00009929"/>
    </source>
</evidence>
<dbReference type="InterPro" id="IPR036282">
    <property type="entry name" value="Glutathione-S-Trfase_C_sf"/>
</dbReference>
<dbReference type="SUPFAM" id="SSF52833">
    <property type="entry name" value="Thioredoxin-like"/>
    <property type="match status" value="1"/>
</dbReference>
<feature type="domain" description="GST C-terminal" evidence="7">
    <location>
        <begin position="91"/>
        <end position="214"/>
    </location>
</feature>
<evidence type="ECO:0000256" key="5">
    <source>
        <dbReference type="ARBA" id="ARBA00071370"/>
    </source>
</evidence>
<gene>
    <name evidence="8" type="ORF">Din_033772</name>
</gene>
<dbReference type="SUPFAM" id="SSF47616">
    <property type="entry name" value="GST C-terminal domain-like"/>
    <property type="match status" value="1"/>
</dbReference>
<dbReference type="InterPro" id="IPR040079">
    <property type="entry name" value="Glutathione_S-Trfase"/>
</dbReference>
<dbReference type="PROSITE" id="PS50404">
    <property type="entry name" value="GST_NTER"/>
    <property type="match status" value="1"/>
</dbReference>
<evidence type="ECO:0000256" key="4">
    <source>
        <dbReference type="ARBA" id="ARBA00047960"/>
    </source>
</evidence>
<dbReference type="InterPro" id="IPR010987">
    <property type="entry name" value="Glutathione-S-Trfase_C-like"/>
</dbReference>
<keyword evidence="3 8" id="KW-0808">Transferase</keyword>
<dbReference type="GO" id="GO:0004364">
    <property type="term" value="F:glutathione transferase activity"/>
    <property type="evidence" value="ECO:0007669"/>
    <property type="project" value="UniProtKB-EC"/>
</dbReference>
<dbReference type="InterPro" id="IPR036249">
    <property type="entry name" value="Thioredoxin-like_sf"/>
</dbReference>
<reference evidence="8" key="1">
    <citation type="submission" date="2019-08" db="EMBL/GenBank/DDBJ databases">
        <title>Reference gene set and small RNA set construction with multiple tissues from Davidia involucrata Baill.</title>
        <authorList>
            <person name="Yang H."/>
            <person name="Zhou C."/>
            <person name="Li G."/>
            <person name="Wang J."/>
            <person name="Gao P."/>
            <person name="Wang M."/>
            <person name="Wang R."/>
            <person name="Zhao Y."/>
        </authorList>
    </citation>
    <scope>NUCLEOTIDE SEQUENCE</scope>
    <source>
        <tissue evidence="8">Mixed with DoveR01_LX</tissue>
    </source>
</reference>
<dbReference type="EC" id="2.5.1.18" evidence="2"/>
<dbReference type="GO" id="GO:0005737">
    <property type="term" value="C:cytoplasm"/>
    <property type="evidence" value="ECO:0007669"/>
    <property type="project" value="TreeGrafter"/>
</dbReference>
<dbReference type="FunFam" id="3.40.30.10:FF:000014">
    <property type="entry name" value="Tau class glutathione S-transferase"/>
    <property type="match status" value="1"/>
</dbReference>
<dbReference type="CDD" id="cd03058">
    <property type="entry name" value="GST_N_Tau"/>
    <property type="match status" value="1"/>
</dbReference>
<accession>A0A5B7B9J7</accession>
<comment type="catalytic activity">
    <reaction evidence="4">
        <text>RX + glutathione = an S-substituted glutathione + a halide anion + H(+)</text>
        <dbReference type="Rhea" id="RHEA:16437"/>
        <dbReference type="ChEBI" id="CHEBI:15378"/>
        <dbReference type="ChEBI" id="CHEBI:16042"/>
        <dbReference type="ChEBI" id="CHEBI:17792"/>
        <dbReference type="ChEBI" id="CHEBI:57925"/>
        <dbReference type="ChEBI" id="CHEBI:90779"/>
        <dbReference type="EC" id="2.5.1.18"/>
    </reaction>
</comment>
<dbReference type="CDD" id="cd03185">
    <property type="entry name" value="GST_C_Tau"/>
    <property type="match status" value="1"/>
</dbReference>
<dbReference type="GO" id="GO:0006749">
    <property type="term" value="P:glutathione metabolic process"/>
    <property type="evidence" value="ECO:0007669"/>
    <property type="project" value="InterPro"/>
</dbReference>
<dbReference type="SFLD" id="SFLDS00019">
    <property type="entry name" value="Glutathione_Transferase_(cytos"/>
    <property type="match status" value="1"/>
</dbReference>
<dbReference type="FunFam" id="1.20.1050.10:FF:000012">
    <property type="entry name" value="Tau class glutathione S-transferase"/>
    <property type="match status" value="1"/>
</dbReference>
<dbReference type="InterPro" id="IPR004046">
    <property type="entry name" value="GST_C"/>
</dbReference>
<feature type="domain" description="GST N-terminal" evidence="6">
    <location>
        <begin position="7"/>
        <end position="86"/>
    </location>
</feature>
<comment type="similarity">
    <text evidence="1">Belongs to the GST superfamily. HSP26 family.</text>
</comment>
<evidence type="ECO:0000313" key="8">
    <source>
        <dbReference type="EMBL" id="MPA64331.1"/>
    </source>
</evidence>
<name>A0A5B7B9J7_DAVIN</name>
<dbReference type="InterPro" id="IPR045073">
    <property type="entry name" value="Omega/Tau-like"/>
</dbReference>
<evidence type="ECO:0000259" key="6">
    <source>
        <dbReference type="PROSITE" id="PS50404"/>
    </source>
</evidence>
<dbReference type="InterPro" id="IPR045074">
    <property type="entry name" value="GST_C_Tau"/>
</dbReference>
<dbReference type="EMBL" id="GHES01033772">
    <property type="protein sequence ID" value="MPA64331.1"/>
    <property type="molecule type" value="Transcribed_RNA"/>
</dbReference>
<dbReference type="Gene3D" id="1.20.1050.10">
    <property type="match status" value="1"/>
</dbReference>
<dbReference type="InterPro" id="IPR004045">
    <property type="entry name" value="Glutathione_S-Trfase_N"/>
</dbReference>
<dbReference type="PANTHER" id="PTHR11260:SF676">
    <property type="entry name" value="GLUTATHIONE S-TRANSFERASE U8"/>
    <property type="match status" value="1"/>
</dbReference>
<dbReference type="Pfam" id="PF02798">
    <property type="entry name" value="GST_N"/>
    <property type="match status" value="1"/>
</dbReference>
<evidence type="ECO:0000256" key="3">
    <source>
        <dbReference type="ARBA" id="ARBA00022679"/>
    </source>
</evidence>
<sequence length="228" mass="26667">MMAEEGQEVKLLGSWYSPFVFRVRWALKLKGIQYEYIEQDLNNKSSLLLHYNPINKKVPVMIHGGKPIAESLVIIEYMDETWKHNPILPVDPYQKAMARFWAKFIEEKLIEVMRRALILDGEQQEKEVLQARNALEILEEEFKEERFLGGDTIGFLDIVLTGMALWLGAIEEVACVTVFDPIKYPKMKRRMDSFLELSMIKESLPPRDDLVLHFHKIRRYVLTLAAKN</sequence>
<dbReference type="SFLD" id="SFLDG00358">
    <property type="entry name" value="Main_(cytGST)"/>
    <property type="match status" value="1"/>
</dbReference>
<dbReference type="PROSITE" id="PS50405">
    <property type="entry name" value="GST_CTER"/>
    <property type="match status" value="1"/>
</dbReference>